<feature type="transmembrane region" description="Helical" evidence="6">
    <location>
        <begin position="743"/>
        <end position="762"/>
    </location>
</feature>
<feature type="transmembrane region" description="Helical" evidence="6">
    <location>
        <begin position="21"/>
        <end position="41"/>
    </location>
</feature>
<feature type="transmembrane region" description="Helical" evidence="6">
    <location>
        <begin position="691"/>
        <end position="716"/>
    </location>
</feature>
<evidence type="ECO:0000313" key="9">
    <source>
        <dbReference type="EMBL" id="MDN3203329.1"/>
    </source>
</evidence>
<keyword evidence="10" id="KW-1185">Reference proteome</keyword>
<evidence type="ECO:0000256" key="2">
    <source>
        <dbReference type="ARBA" id="ARBA00022475"/>
    </source>
</evidence>
<feature type="domain" description="MacB-like periplasmic core" evidence="8">
    <location>
        <begin position="20"/>
        <end position="242"/>
    </location>
</feature>
<dbReference type="Proteomes" id="UP001171916">
    <property type="component" value="Unassembled WGS sequence"/>
</dbReference>
<dbReference type="EMBL" id="JAUEPH010000002">
    <property type="protein sequence ID" value="MDN3203329.1"/>
    <property type="molecule type" value="Genomic_DNA"/>
</dbReference>
<gene>
    <name evidence="9" type="ORF">QVH07_04185</name>
</gene>
<evidence type="ECO:0000259" key="8">
    <source>
        <dbReference type="Pfam" id="PF12704"/>
    </source>
</evidence>
<feature type="domain" description="MacB-like periplasmic core" evidence="8">
    <location>
        <begin position="441"/>
        <end position="603"/>
    </location>
</feature>
<feature type="transmembrane region" description="Helical" evidence="6">
    <location>
        <begin position="774"/>
        <end position="795"/>
    </location>
</feature>
<protein>
    <submittedName>
        <fullName evidence="9">ABC transporter permease</fullName>
    </submittedName>
</protein>
<keyword evidence="5 6" id="KW-0472">Membrane</keyword>
<evidence type="ECO:0000313" key="10">
    <source>
        <dbReference type="Proteomes" id="UP001171916"/>
    </source>
</evidence>
<name>A0ABT7Y9Z0_9BACT</name>
<dbReference type="InterPro" id="IPR003838">
    <property type="entry name" value="ABC3_permease_C"/>
</dbReference>
<organism evidence="9 10">
    <name type="scientific">Algoriphagus sediminis</name>
    <dbReference type="NCBI Taxonomy" id="3057113"/>
    <lineage>
        <taxon>Bacteria</taxon>
        <taxon>Pseudomonadati</taxon>
        <taxon>Bacteroidota</taxon>
        <taxon>Cytophagia</taxon>
        <taxon>Cytophagales</taxon>
        <taxon>Cyclobacteriaceae</taxon>
        <taxon>Algoriphagus</taxon>
    </lineage>
</organism>
<dbReference type="PANTHER" id="PTHR30572:SF18">
    <property type="entry name" value="ABC-TYPE MACROLIDE FAMILY EXPORT SYSTEM PERMEASE COMPONENT 2"/>
    <property type="match status" value="1"/>
</dbReference>
<proteinExistence type="predicted"/>
<reference evidence="9" key="1">
    <citation type="submission" date="2023-06" db="EMBL/GenBank/DDBJ databases">
        <title>Robiginitalea aurantiacus sp. nov. and Algoriphagus sediminis sp. nov., isolated from coastal sediment.</title>
        <authorList>
            <person name="Zhou Z.Y."/>
            <person name="An J."/>
            <person name="Jia Y.W."/>
            <person name="Du Z.J."/>
        </authorList>
    </citation>
    <scope>NUCLEOTIDE SEQUENCE</scope>
    <source>
        <strain evidence="9">C2-7</strain>
    </source>
</reference>
<feature type="transmembrane region" description="Helical" evidence="6">
    <location>
        <begin position="379"/>
        <end position="401"/>
    </location>
</feature>
<accession>A0ABT7Y9Z0</accession>
<dbReference type="Pfam" id="PF12704">
    <property type="entry name" value="MacB_PCD"/>
    <property type="match status" value="2"/>
</dbReference>
<dbReference type="PANTHER" id="PTHR30572">
    <property type="entry name" value="MEMBRANE COMPONENT OF TRANSPORTER-RELATED"/>
    <property type="match status" value="1"/>
</dbReference>
<feature type="domain" description="ABC3 transporter permease C-terminal" evidence="7">
    <location>
        <begin position="292"/>
        <end position="404"/>
    </location>
</feature>
<feature type="transmembrane region" description="Helical" evidence="6">
    <location>
        <begin position="285"/>
        <end position="311"/>
    </location>
</feature>
<feature type="transmembrane region" description="Helical" evidence="6">
    <location>
        <begin position="427"/>
        <end position="446"/>
    </location>
</feature>
<keyword evidence="4 6" id="KW-1133">Transmembrane helix</keyword>
<evidence type="ECO:0000256" key="5">
    <source>
        <dbReference type="ARBA" id="ARBA00023136"/>
    </source>
</evidence>
<feature type="domain" description="ABC3 transporter permease C-terminal" evidence="7">
    <location>
        <begin position="694"/>
        <end position="807"/>
    </location>
</feature>
<dbReference type="InterPro" id="IPR025857">
    <property type="entry name" value="MacB_PCD"/>
</dbReference>
<feature type="transmembrane region" description="Helical" evidence="6">
    <location>
        <begin position="332"/>
        <end position="359"/>
    </location>
</feature>
<evidence type="ECO:0000259" key="7">
    <source>
        <dbReference type="Pfam" id="PF02687"/>
    </source>
</evidence>
<evidence type="ECO:0000256" key="1">
    <source>
        <dbReference type="ARBA" id="ARBA00004651"/>
    </source>
</evidence>
<keyword evidence="2" id="KW-1003">Cell membrane</keyword>
<evidence type="ECO:0000256" key="6">
    <source>
        <dbReference type="SAM" id="Phobius"/>
    </source>
</evidence>
<evidence type="ECO:0000256" key="3">
    <source>
        <dbReference type="ARBA" id="ARBA00022692"/>
    </source>
</evidence>
<dbReference type="RefSeq" id="WP_289998893.1">
    <property type="nucleotide sequence ID" value="NZ_JAUEPH010000002.1"/>
</dbReference>
<sequence>MWKNFFKIAFRNLLKHKLHTGINLVGLTLGLGVSILIFFFVQFELSFDNFHADSDRIFRVQSHEMVDGEMVESFSSPMIVEATFREEFTQIESITNINNGQAQAILPDDSRETQGFNMVHPDFLDIFSFDLIQGDRSTQLQDKYSIVITESVAEKYFGGEAPIGKSIQLKMAEEFIDYQVTGVMADIPANSSLKFEILMPITNMDFFSDPEGMTSWYSVWGSNVVKLQSEDQVQSIHESMNAIMKRALGDQYVEGEFYFTLVPISEMHFSEGRGNGSLETTKASLLWILAGIALLVLLIACINFTTMAIGRSTTRAKEVGVRKTMGANFSQLTFQFLTEAFLIVLFALILGVALAELLVPTFNQLFQKEMDLVYGPVQILILIGLVVFITALAGAYPAFFLSSLRPIKVLKGNLSIHFGKQGLRKGLVAFQFFISFLLVTTTLIMLNQMNTIRNYDLGFTKDEVIVVEVPDFPSTSFITSLKESFKKAEVYRQALASRSEVAAAGITIATYGDDAFWDVAYPQEDGTAFNFKVNFIAGDYLETLGLELIEGRNLNPSAGADSSAFIINQTFAEAFGWDDPTGEIIPSSRFDPHSIVGVIKDFHHASLYQPVEPLLIAKTPDAVFSGISNLMINSSTNPKVVVRSNGVPINELRNLLESEWSEVFPGEAFDFKFLNEEVERQYQSDDRLGKMVLIAACIAILIASMGLFAMVALSIAGRTKEIGIRKVLGASSWSISWMFNREFLMITIAGVIVGLPLSLYVMRDWISQFAVRAWPSWVSFGLLALGGILFTALIVSSQSFRATKMNPVKTLKDE</sequence>
<dbReference type="Pfam" id="PF02687">
    <property type="entry name" value="FtsX"/>
    <property type="match status" value="2"/>
</dbReference>
<comment type="caution">
    <text evidence="9">The sequence shown here is derived from an EMBL/GenBank/DDBJ whole genome shotgun (WGS) entry which is preliminary data.</text>
</comment>
<dbReference type="InterPro" id="IPR050250">
    <property type="entry name" value="Macrolide_Exporter_MacB"/>
</dbReference>
<evidence type="ECO:0000256" key="4">
    <source>
        <dbReference type="ARBA" id="ARBA00022989"/>
    </source>
</evidence>
<keyword evidence="3 6" id="KW-0812">Transmembrane</keyword>
<comment type="subcellular location">
    <subcellularLocation>
        <location evidence="1">Cell membrane</location>
        <topology evidence="1">Multi-pass membrane protein</topology>
    </subcellularLocation>
</comment>